<protein>
    <submittedName>
        <fullName evidence="1">Uncharacterized protein</fullName>
    </submittedName>
</protein>
<name>A0A1G9J2L1_9BACL</name>
<keyword evidence="2" id="KW-1185">Reference proteome</keyword>
<evidence type="ECO:0000313" key="1">
    <source>
        <dbReference type="EMBL" id="SDL31414.1"/>
    </source>
</evidence>
<dbReference type="Proteomes" id="UP000199008">
    <property type="component" value="Unassembled WGS sequence"/>
</dbReference>
<accession>A0A1G9J2L1</accession>
<sequence>MHIPDGFNTNEFSFSNTNIIRLYDVLSVIEFSLELIKNYGRHEFQPVIMQQLRMIFTEDNDYYEKGSSKIKKLKDKNNSFTLFDILSEYIIKDSVNNNVAIKDAKIFPKISLKRRDYNDLLKEQRFYYFTDESIIKEKSLTFEEFLNQDLVEVVDSQGNASFKNVKQCIKTLANKAQGAHYQLFIKKVQLDVIMKLDIISQTLGEVTVRVLMPICKEILLSEDREYGGNVSAEYMKRENFVGLNVFKATPVFDEK</sequence>
<dbReference type="AlphaFoldDB" id="A0A1G9J2L1"/>
<reference evidence="2" key="1">
    <citation type="submission" date="2016-10" db="EMBL/GenBank/DDBJ databases">
        <authorList>
            <person name="Varghese N."/>
            <person name="Submissions S."/>
        </authorList>
    </citation>
    <scope>NUCLEOTIDE SEQUENCE [LARGE SCALE GENOMIC DNA]</scope>
    <source>
        <strain evidence="2">CGMCC 1.8895</strain>
    </source>
</reference>
<gene>
    <name evidence="1" type="ORF">SAMN05216216_1416</name>
</gene>
<dbReference type="EMBL" id="FNFY01000041">
    <property type="protein sequence ID" value="SDL31414.1"/>
    <property type="molecule type" value="Genomic_DNA"/>
</dbReference>
<dbReference type="RefSeq" id="WP_092988205.1">
    <property type="nucleotide sequence ID" value="NZ_FNFY01000041.1"/>
</dbReference>
<evidence type="ECO:0000313" key="2">
    <source>
        <dbReference type="Proteomes" id="UP000199008"/>
    </source>
</evidence>
<proteinExistence type="predicted"/>
<dbReference type="OrthoDB" id="9822807at2"/>
<organism evidence="1 2">
    <name type="scientific">Lacicoccus qingdaonensis</name>
    <dbReference type="NCBI Taxonomy" id="576118"/>
    <lineage>
        <taxon>Bacteria</taxon>
        <taxon>Bacillati</taxon>
        <taxon>Bacillota</taxon>
        <taxon>Bacilli</taxon>
        <taxon>Bacillales</taxon>
        <taxon>Salinicoccaceae</taxon>
        <taxon>Lacicoccus</taxon>
    </lineage>
</organism>